<dbReference type="EMBL" id="DSMG01000039">
    <property type="protein sequence ID" value="HDX30473.1"/>
    <property type="molecule type" value="Genomic_DNA"/>
</dbReference>
<dbReference type="GO" id="GO:0005737">
    <property type="term" value="C:cytoplasm"/>
    <property type="evidence" value="ECO:0007669"/>
    <property type="project" value="TreeGrafter"/>
</dbReference>
<dbReference type="SMART" id="SM00271">
    <property type="entry name" value="DnaJ"/>
    <property type="match status" value="1"/>
</dbReference>
<dbReference type="CDD" id="cd10747">
    <property type="entry name" value="DnaJ_C"/>
    <property type="match status" value="1"/>
</dbReference>
<dbReference type="InterPro" id="IPR002939">
    <property type="entry name" value="DnaJ_C"/>
</dbReference>
<dbReference type="Pfam" id="PF01556">
    <property type="entry name" value="DnaJ_C"/>
    <property type="match status" value="1"/>
</dbReference>
<dbReference type="PANTHER" id="PTHR43096">
    <property type="entry name" value="DNAJ HOMOLOG 1, MITOCHONDRIAL-RELATED"/>
    <property type="match status" value="1"/>
</dbReference>
<dbReference type="InterPro" id="IPR008971">
    <property type="entry name" value="HSP40/DnaJ_pept-bd"/>
</dbReference>
<protein>
    <submittedName>
        <fullName evidence="3">J domain-containing protein</fullName>
    </submittedName>
</protein>
<accession>A0A7C1FJ53</accession>
<evidence type="ECO:0000256" key="1">
    <source>
        <dbReference type="ARBA" id="ARBA00023186"/>
    </source>
</evidence>
<dbReference type="FunFam" id="2.60.260.20:FF:000013">
    <property type="entry name" value="DnaJ subfamily B member 11"/>
    <property type="match status" value="1"/>
</dbReference>
<dbReference type="PANTHER" id="PTHR43096:SF52">
    <property type="entry name" value="DNAJ HOMOLOG 1, MITOCHONDRIAL-RELATED"/>
    <property type="match status" value="1"/>
</dbReference>
<dbReference type="InterPro" id="IPR036869">
    <property type="entry name" value="J_dom_sf"/>
</dbReference>
<dbReference type="PRINTS" id="PR00625">
    <property type="entry name" value="JDOMAIN"/>
</dbReference>
<dbReference type="Gene3D" id="2.60.260.20">
    <property type="entry name" value="Urease metallochaperone UreE, N-terminal domain"/>
    <property type="match status" value="2"/>
</dbReference>
<proteinExistence type="predicted"/>
<dbReference type="GO" id="GO:0042026">
    <property type="term" value="P:protein refolding"/>
    <property type="evidence" value="ECO:0007669"/>
    <property type="project" value="TreeGrafter"/>
</dbReference>
<dbReference type="AlphaFoldDB" id="A0A7C1FJ53"/>
<comment type="caution">
    <text evidence="3">The sequence shown here is derived from an EMBL/GenBank/DDBJ whole genome shotgun (WGS) entry which is preliminary data.</text>
</comment>
<organism evidence="3">
    <name type="scientific">Caldilinea aerophila</name>
    <dbReference type="NCBI Taxonomy" id="133453"/>
    <lineage>
        <taxon>Bacteria</taxon>
        <taxon>Bacillati</taxon>
        <taxon>Chloroflexota</taxon>
        <taxon>Caldilineae</taxon>
        <taxon>Caldilineales</taxon>
        <taxon>Caldilineaceae</taxon>
        <taxon>Caldilinea</taxon>
    </lineage>
</organism>
<evidence type="ECO:0000259" key="2">
    <source>
        <dbReference type="PROSITE" id="PS50076"/>
    </source>
</evidence>
<evidence type="ECO:0000313" key="3">
    <source>
        <dbReference type="EMBL" id="HDX30473.1"/>
    </source>
</evidence>
<dbReference type="GO" id="GO:0051082">
    <property type="term" value="F:unfolded protein binding"/>
    <property type="evidence" value="ECO:0007669"/>
    <property type="project" value="InterPro"/>
</dbReference>
<dbReference type="Pfam" id="PF00226">
    <property type="entry name" value="DnaJ"/>
    <property type="match status" value="1"/>
</dbReference>
<name>A0A7C1FJ53_9CHLR</name>
<reference evidence="3" key="1">
    <citation type="journal article" date="2020" name="mSystems">
        <title>Genome- and Community-Level Interaction Insights into Carbon Utilization and Element Cycling Functions of Hydrothermarchaeota in Hydrothermal Sediment.</title>
        <authorList>
            <person name="Zhou Z."/>
            <person name="Liu Y."/>
            <person name="Xu W."/>
            <person name="Pan J."/>
            <person name="Luo Z.H."/>
            <person name="Li M."/>
        </authorList>
    </citation>
    <scope>NUCLEOTIDE SEQUENCE [LARGE SCALE GENOMIC DNA]</scope>
    <source>
        <strain evidence="3">SpSt-289</strain>
    </source>
</reference>
<dbReference type="CDD" id="cd06257">
    <property type="entry name" value="DnaJ"/>
    <property type="match status" value="1"/>
</dbReference>
<dbReference type="SUPFAM" id="SSF49493">
    <property type="entry name" value="HSP40/DnaJ peptide-binding domain"/>
    <property type="match status" value="2"/>
</dbReference>
<gene>
    <name evidence="3" type="ORF">ENQ20_03155</name>
</gene>
<keyword evidence="1" id="KW-0143">Chaperone</keyword>
<sequence length="323" mass="36037">MEVKDYYQILGVPRTADQKEIKKAYRKLAQQYHPDKNPGNKEAEQKFKEINEAYTVLSDPEKRAKYDRFGAQWEQYARAGGRPEDFDWGPWSAGPGTGGTYTRTITPEEFEQLFGGLGGFSSFFDTLFGGARTTGRTRSSRRTAQRGFDFDSMGATVETPAAETTVQITLDEAFRGTTRVLERSDGSRIEVNIPRGVQTGSKVRMRGAAGQGDVILNIEVLPDPRFTREGDNLRVNVPVDLYTALLGGEVQVQAPDKTVALRIPPGTQNGKVFRLRGLGMPHLKNPDQRGDLLAVVNVQLPTNLSEREKQLFQELRQLRQRGG</sequence>
<feature type="domain" description="J" evidence="2">
    <location>
        <begin position="5"/>
        <end position="70"/>
    </location>
</feature>
<dbReference type="SUPFAM" id="SSF46565">
    <property type="entry name" value="Chaperone J-domain"/>
    <property type="match status" value="1"/>
</dbReference>
<dbReference type="InterPro" id="IPR001623">
    <property type="entry name" value="DnaJ_domain"/>
</dbReference>
<dbReference type="Gene3D" id="1.10.287.110">
    <property type="entry name" value="DnaJ domain"/>
    <property type="match status" value="1"/>
</dbReference>
<dbReference type="PROSITE" id="PS50076">
    <property type="entry name" value="DNAJ_2"/>
    <property type="match status" value="1"/>
</dbReference>